<keyword evidence="2" id="KW-1185">Reference proteome</keyword>
<sequence>MQIPMAELKGPLHKMLYTLLRNLRGPLSKKLHKDIFTGIHEQQRITRRALEIDDPLNPALQIKGKKQREQYTKVLSSSLSLIKQQCKFQWLNQGDHCTKWFFAKMKQRQLNSFVYTIQDEHGQEIEGFDKVGSIMTKFYQELLSKQSTRRNPIDAELINEGPFTAKDVKDVTFSIPSAKPPGPDAYRCIFKQNEQDRVQVISRENNQETYHMGHNELTAIYRNFLWGEDGVYKKIPYVNWNTTCSPQKNGGLRLKLLEAWNQAHIAKLVWAIAKKKDLLWLKWVHERYLRFRT</sequence>
<name>A0A9Q1GLS4_9CARY</name>
<dbReference type="AlphaFoldDB" id="A0A9Q1GLS4"/>
<accession>A0A9Q1GLS4</accession>
<dbReference type="EMBL" id="JAKOGI010002111">
    <property type="protein sequence ID" value="KAJ8422905.1"/>
    <property type="molecule type" value="Genomic_DNA"/>
</dbReference>
<organism evidence="1 2">
    <name type="scientific">Carnegiea gigantea</name>
    <dbReference type="NCBI Taxonomy" id="171969"/>
    <lineage>
        <taxon>Eukaryota</taxon>
        <taxon>Viridiplantae</taxon>
        <taxon>Streptophyta</taxon>
        <taxon>Embryophyta</taxon>
        <taxon>Tracheophyta</taxon>
        <taxon>Spermatophyta</taxon>
        <taxon>Magnoliopsida</taxon>
        <taxon>eudicotyledons</taxon>
        <taxon>Gunneridae</taxon>
        <taxon>Pentapetalae</taxon>
        <taxon>Caryophyllales</taxon>
        <taxon>Cactineae</taxon>
        <taxon>Cactaceae</taxon>
        <taxon>Cactoideae</taxon>
        <taxon>Echinocereeae</taxon>
        <taxon>Carnegiea</taxon>
    </lineage>
</organism>
<gene>
    <name evidence="1" type="ORF">Cgig2_028767</name>
</gene>
<comment type="caution">
    <text evidence="1">The sequence shown here is derived from an EMBL/GenBank/DDBJ whole genome shotgun (WGS) entry which is preliminary data.</text>
</comment>
<protein>
    <submittedName>
        <fullName evidence="1">Uncharacterized protein</fullName>
    </submittedName>
</protein>
<dbReference type="OrthoDB" id="2417874at2759"/>
<evidence type="ECO:0000313" key="1">
    <source>
        <dbReference type="EMBL" id="KAJ8422905.1"/>
    </source>
</evidence>
<evidence type="ECO:0000313" key="2">
    <source>
        <dbReference type="Proteomes" id="UP001153076"/>
    </source>
</evidence>
<reference evidence="1" key="1">
    <citation type="submission" date="2022-04" db="EMBL/GenBank/DDBJ databases">
        <title>Carnegiea gigantea Genome sequencing and assembly v2.</title>
        <authorList>
            <person name="Copetti D."/>
            <person name="Sanderson M.J."/>
            <person name="Burquez A."/>
            <person name="Wojciechowski M.F."/>
        </authorList>
    </citation>
    <scope>NUCLEOTIDE SEQUENCE</scope>
    <source>
        <strain evidence="1">SGP5-SGP5p</strain>
        <tissue evidence="1">Aerial part</tissue>
    </source>
</reference>
<dbReference type="Proteomes" id="UP001153076">
    <property type="component" value="Unassembled WGS sequence"/>
</dbReference>
<proteinExistence type="predicted"/>